<dbReference type="AlphaFoldDB" id="A0AAU9NYW3"/>
<proteinExistence type="predicted"/>
<accession>A0AAU9NYW3</accession>
<keyword evidence="2" id="KW-1185">Reference proteome</keyword>
<gene>
    <name evidence="1" type="ORF">LVIROSA_LOCUS29135</name>
</gene>
<evidence type="ECO:0000313" key="1">
    <source>
        <dbReference type="EMBL" id="CAH1443198.1"/>
    </source>
</evidence>
<organism evidence="1 2">
    <name type="scientific">Lactuca virosa</name>
    <dbReference type="NCBI Taxonomy" id="75947"/>
    <lineage>
        <taxon>Eukaryota</taxon>
        <taxon>Viridiplantae</taxon>
        <taxon>Streptophyta</taxon>
        <taxon>Embryophyta</taxon>
        <taxon>Tracheophyta</taxon>
        <taxon>Spermatophyta</taxon>
        <taxon>Magnoliopsida</taxon>
        <taxon>eudicotyledons</taxon>
        <taxon>Gunneridae</taxon>
        <taxon>Pentapetalae</taxon>
        <taxon>asterids</taxon>
        <taxon>campanulids</taxon>
        <taxon>Asterales</taxon>
        <taxon>Asteraceae</taxon>
        <taxon>Cichorioideae</taxon>
        <taxon>Cichorieae</taxon>
        <taxon>Lactucinae</taxon>
        <taxon>Lactuca</taxon>
    </lineage>
</organism>
<name>A0AAU9NYW3_9ASTR</name>
<protein>
    <submittedName>
        <fullName evidence="1">Uncharacterized protein</fullName>
    </submittedName>
</protein>
<comment type="caution">
    <text evidence="1">The sequence shown here is derived from an EMBL/GenBank/DDBJ whole genome shotgun (WGS) entry which is preliminary data.</text>
</comment>
<reference evidence="1 2" key="1">
    <citation type="submission" date="2022-01" db="EMBL/GenBank/DDBJ databases">
        <authorList>
            <person name="Xiong W."/>
            <person name="Schranz E."/>
        </authorList>
    </citation>
    <scope>NUCLEOTIDE SEQUENCE [LARGE SCALE GENOMIC DNA]</scope>
</reference>
<dbReference type="Proteomes" id="UP001157418">
    <property type="component" value="Unassembled WGS sequence"/>
</dbReference>
<dbReference type="EMBL" id="CAKMRJ010005412">
    <property type="protein sequence ID" value="CAH1443198.1"/>
    <property type="molecule type" value="Genomic_DNA"/>
</dbReference>
<evidence type="ECO:0000313" key="2">
    <source>
        <dbReference type="Proteomes" id="UP001157418"/>
    </source>
</evidence>
<sequence length="123" mass="14005">MMKLLLVGHGEEPPKRHTDILLYLYLYDASMKDMQLQDVNLKMQNPHKNHTHALPLTQGFIQSAHISQSVITITLRKKPNTVVGKVMHCSIVADVYTVQDLVLKFIQNGCTICFFFSDHSLLV</sequence>